<gene>
    <name evidence="4" type="ORF">FSZ17_07060</name>
</gene>
<proteinExistence type="inferred from homology"/>
<name>A0A5B8Z1W4_CYTDA</name>
<protein>
    <submittedName>
        <fullName evidence="4">SDR family oxidoreductase</fullName>
    </submittedName>
</protein>
<dbReference type="EMBL" id="CP042593">
    <property type="protein sequence ID" value="QED47020.1"/>
    <property type="molecule type" value="Genomic_DNA"/>
</dbReference>
<organism evidence="4 5">
    <name type="scientific">Cytobacillus dafuensis</name>
    <name type="common">Bacillus dafuensis</name>
    <dbReference type="NCBI Taxonomy" id="1742359"/>
    <lineage>
        <taxon>Bacteria</taxon>
        <taxon>Bacillati</taxon>
        <taxon>Bacillota</taxon>
        <taxon>Bacilli</taxon>
        <taxon>Bacillales</taxon>
        <taxon>Bacillaceae</taxon>
        <taxon>Cytobacillus</taxon>
    </lineage>
</organism>
<dbReference type="RefSeq" id="WP_057776649.1">
    <property type="nucleotide sequence ID" value="NZ_CP042593.1"/>
</dbReference>
<dbReference type="AlphaFoldDB" id="A0A5B8Z1W4"/>
<keyword evidence="5" id="KW-1185">Reference proteome</keyword>
<dbReference type="InterPro" id="IPR050259">
    <property type="entry name" value="SDR"/>
</dbReference>
<dbReference type="InterPro" id="IPR057326">
    <property type="entry name" value="KR_dom"/>
</dbReference>
<accession>A0A5B8Z1W4</accession>
<reference evidence="5" key="1">
    <citation type="submission" date="2019-08" db="EMBL/GenBank/DDBJ databases">
        <authorList>
            <person name="Zheng X."/>
        </authorList>
    </citation>
    <scope>NUCLEOTIDE SEQUENCE [LARGE SCALE GENOMIC DNA]</scope>
    <source>
        <strain evidence="5">FJAT-25496</strain>
    </source>
</reference>
<dbReference type="InterPro" id="IPR002347">
    <property type="entry name" value="SDR_fam"/>
</dbReference>
<dbReference type="GO" id="GO:0016491">
    <property type="term" value="F:oxidoreductase activity"/>
    <property type="evidence" value="ECO:0007669"/>
    <property type="project" value="UniProtKB-KW"/>
</dbReference>
<evidence type="ECO:0000256" key="2">
    <source>
        <dbReference type="ARBA" id="ARBA00023002"/>
    </source>
</evidence>
<comment type="similarity">
    <text evidence="1">Belongs to the short-chain dehydrogenases/reductases (SDR) family.</text>
</comment>
<dbReference type="InterPro" id="IPR036291">
    <property type="entry name" value="NAD(P)-bd_dom_sf"/>
</dbReference>
<sequence length="247" mass="26573">MLLTEKKILVTGGSRGIGRAVTLSLIEAGANVVFTYKNNHDLAEQLCNQVNVDSQRLFRISVDAEDFEKAQETVKKAKELLGGLDGLVINAGINRDKLLWSMSESDWDDVIATNLKGTFNYARAAAFGFVKQKNGSIVCVSSVSGLFGVPGQTNYSATKAGQIGFVQSLSKEVAKYGVNVNAVAPGFVVTDMWEALDEKRQEQILKEIPLGRPATAEEVAEAITFLLSKNASYITGHTLVIDGGLSV</sequence>
<dbReference type="NCBIfam" id="NF009466">
    <property type="entry name" value="PRK12826.1-2"/>
    <property type="match status" value="1"/>
</dbReference>
<keyword evidence="2" id="KW-0560">Oxidoreductase</keyword>
<dbReference type="KEGG" id="bda:FSZ17_07060"/>
<dbReference type="STRING" id="1742359.GCA_001439625_01501"/>
<evidence type="ECO:0000313" key="4">
    <source>
        <dbReference type="EMBL" id="QED47020.1"/>
    </source>
</evidence>
<dbReference type="Proteomes" id="UP000321555">
    <property type="component" value="Chromosome"/>
</dbReference>
<evidence type="ECO:0000259" key="3">
    <source>
        <dbReference type="SMART" id="SM00822"/>
    </source>
</evidence>
<dbReference type="SUPFAM" id="SSF51735">
    <property type="entry name" value="NAD(P)-binding Rossmann-fold domains"/>
    <property type="match status" value="1"/>
</dbReference>
<dbReference type="FunFam" id="3.40.50.720:FF:000173">
    <property type="entry name" value="3-oxoacyl-[acyl-carrier protein] reductase"/>
    <property type="match status" value="1"/>
</dbReference>
<dbReference type="PRINTS" id="PR00080">
    <property type="entry name" value="SDRFAMILY"/>
</dbReference>
<dbReference type="Gene3D" id="3.40.50.720">
    <property type="entry name" value="NAD(P)-binding Rossmann-like Domain"/>
    <property type="match status" value="1"/>
</dbReference>
<evidence type="ECO:0000256" key="1">
    <source>
        <dbReference type="ARBA" id="ARBA00006484"/>
    </source>
</evidence>
<dbReference type="OrthoDB" id="9805904at2"/>
<dbReference type="PANTHER" id="PTHR42879">
    <property type="entry name" value="3-OXOACYL-(ACYL-CARRIER-PROTEIN) REDUCTASE"/>
    <property type="match status" value="1"/>
</dbReference>
<dbReference type="PANTHER" id="PTHR42879:SF2">
    <property type="entry name" value="3-OXOACYL-[ACYL-CARRIER-PROTEIN] REDUCTASE FABG"/>
    <property type="match status" value="1"/>
</dbReference>
<dbReference type="PRINTS" id="PR00081">
    <property type="entry name" value="GDHRDH"/>
</dbReference>
<evidence type="ECO:0000313" key="5">
    <source>
        <dbReference type="Proteomes" id="UP000321555"/>
    </source>
</evidence>
<dbReference type="SMART" id="SM00822">
    <property type="entry name" value="PKS_KR"/>
    <property type="match status" value="1"/>
</dbReference>
<dbReference type="Pfam" id="PF13561">
    <property type="entry name" value="adh_short_C2"/>
    <property type="match status" value="1"/>
</dbReference>
<feature type="domain" description="Ketoreductase" evidence="3">
    <location>
        <begin position="6"/>
        <end position="186"/>
    </location>
</feature>